<feature type="non-terminal residue" evidence="1">
    <location>
        <position position="84"/>
    </location>
</feature>
<reference evidence="1" key="2">
    <citation type="journal article" date="2020" name="Nat. Commun.">
        <title>Large-scale genome sequencing of mycorrhizal fungi provides insights into the early evolution of symbiotic traits.</title>
        <authorList>
            <person name="Miyauchi S."/>
            <person name="Kiss E."/>
            <person name="Kuo A."/>
            <person name="Drula E."/>
            <person name="Kohler A."/>
            <person name="Sanchez-Garcia M."/>
            <person name="Morin E."/>
            <person name="Andreopoulos B."/>
            <person name="Barry K.W."/>
            <person name="Bonito G."/>
            <person name="Buee M."/>
            <person name="Carver A."/>
            <person name="Chen C."/>
            <person name="Cichocki N."/>
            <person name="Clum A."/>
            <person name="Culley D."/>
            <person name="Crous P.W."/>
            <person name="Fauchery L."/>
            <person name="Girlanda M."/>
            <person name="Hayes R.D."/>
            <person name="Keri Z."/>
            <person name="LaButti K."/>
            <person name="Lipzen A."/>
            <person name="Lombard V."/>
            <person name="Magnuson J."/>
            <person name="Maillard F."/>
            <person name="Murat C."/>
            <person name="Nolan M."/>
            <person name="Ohm R.A."/>
            <person name="Pangilinan J."/>
            <person name="Pereira M.F."/>
            <person name="Perotto S."/>
            <person name="Peter M."/>
            <person name="Pfister S."/>
            <person name="Riley R."/>
            <person name="Sitrit Y."/>
            <person name="Stielow J.B."/>
            <person name="Szollosi G."/>
            <person name="Zifcakova L."/>
            <person name="Stursova M."/>
            <person name="Spatafora J.W."/>
            <person name="Tedersoo L."/>
            <person name="Vaario L.M."/>
            <person name="Yamada A."/>
            <person name="Yan M."/>
            <person name="Wang P."/>
            <person name="Xu J."/>
            <person name="Bruns T."/>
            <person name="Baldrian P."/>
            <person name="Vilgalys R."/>
            <person name="Dunand C."/>
            <person name="Henrissat B."/>
            <person name="Grigoriev I.V."/>
            <person name="Hibbett D."/>
            <person name="Nagy L.G."/>
            <person name="Martin F.M."/>
        </authorList>
    </citation>
    <scope>NUCLEOTIDE SEQUENCE</scope>
    <source>
        <strain evidence="1">P2</strain>
    </source>
</reference>
<evidence type="ECO:0000313" key="2">
    <source>
        <dbReference type="Proteomes" id="UP000886501"/>
    </source>
</evidence>
<dbReference type="Proteomes" id="UP000886501">
    <property type="component" value="Unassembled WGS sequence"/>
</dbReference>
<dbReference type="EMBL" id="MU118542">
    <property type="protein sequence ID" value="KAF9642314.1"/>
    <property type="molecule type" value="Genomic_DNA"/>
</dbReference>
<gene>
    <name evidence="1" type="ORF">BDM02DRAFT_3065203</name>
</gene>
<evidence type="ECO:0000313" key="1">
    <source>
        <dbReference type="EMBL" id="KAF9642314.1"/>
    </source>
</evidence>
<organism evidence="1 2">
    <name type="scientific">Thelephora ganbajun</name>
    <name type="common">Ganba fungus</name>
    <dbReference type="NCBI Taxonomy" id="370292"/>
    <lineage>
        <taxon>Eukaryota</taxon>
        <taxon>Fungi</taxon>
        <taxon>Dikarya</taxon>
        <taxon>Basidiomycota</taxon>
        <taxon>Agaricomycotina</taxon>
        <taxon>Agaricomycetes</taxon>
        <taxon>Thelephorales</taxon>
        <taxon>Thelephoraceae</taxon>
        <taxon>Thelephora</taxon>
    </lineage>
</organism>
<name>A0ACB6YYH6_THEGA</name>
<accession>A0ACB6YYH6</accession>
<sequence length="84" mass="9793">RAITWSDNPSKTHPQREVHNKWLQATTSRLRMDGVQTNKRIFKKKATDPKIVLKTWKNCLKDNLHKTTNWCGKTEVLVGIAPKR</sequence>
<feature type="non-terminal residue" evidence="1">
    <location>
        <position position="1"/>
    </location>
</feature>
<keyword evidence="2" id="KW-1185">Reference proteome</keyword>
<comment type="caution">
    <text evidence="1">The sequence shown here is derived from an EMBL/GenBank/DDBJ whole genome shotgun (WGS) entry which is preliminary data.</text>
</comment>
<reference evidence="1" key="1">
    <citation type="submission" date="2019-10" db="EMBL/GenBank/DDBJ databases">
        <authorList>
            <consortium name="DOE Joint Genome Institute"/>
            <person name="Kuo A."/>
            <person name="Miyauchi S."/>
            <person name="Kiss E."/>
            <person name="Drula E."/>
            <person name="Kohler A."/>
            <person name="Sanchez-Garcia M."/>
            <person name="Andreopoulos B."/>
            <person name="Barry K.W."/>
            <person name="Bonito G."/>
            <person name="Buee M."/>
            <person name="Carver A."/>
            <person name="Chen C."/>
            <person name="Cichocki N."/>
            <person name="Clum A."/>
            <person name="Culley D."/>
            <person name="Crous P.W."/>
            <person name="Fauchery L."/>
            <person name="Girlanda M."/>
            <person name="Hayes R."/>
            <person name="Keri Z."/>
            <person name="Labutti K."/>
            <person name="Lipzen A."/>
            <person name="Lombard V."/>
            <person name="Magnuson J."/>
            <person name="Maillard F."/>
            <person name="Morin E."/>
            <person name="Murat C."/>
            <person name="Nolan M."/>
            <person name="Ohm R."/>
            <person name="Pangilinan J."/>
            <person name="Pereira M."/>
            <person name="Perotto S."/>
            <person name="Peter M."/>
            <person name="Riley R."/>
            <person name="Sitrit Y."/>
            <person name="Stielow B."/>
            <person name="Szollosi G."/>
            <person name="Zifcakova L."/>
            <person name="Stursova M."/>
            <person name="Spatafora J.W."/>
            <person name="Tedersoo L."/>
            <person name="Vaario L.-M."/>
            <person name="Yamada A."/>
            <person name="Yan M."/>
            <person name="Wang P."/>
            <person name="Xu J."/>
            <person name="Bruns T."/>
            <person name="Baldrian P."/>
            <person name="Vilgalys R."/>
            <person name="Henrissat B."/>
            <person name="Grigoriev I.V."/>
            <person name="Hibbett D."/>
            <person name="Nagy L.G."/>
            <person name="Martin F.M."/>
        </authorList>
    </citation>
    <scope>NUCLEOTIDE SEQUENCE</scope>
    <source>
        <strain evidence="1">P2</strain>
    </source>
</reference>
<protein>
    <submittedName>
        <fullName evidence="1">Uncharacterized protein</fullName>
    </submittedName>
</protein>
<proteinExistence type="predicted"/>